<dbReference type="FunFam" id="3.30.920.10:FF:000004">
    <property type="entry name" value="Mitochondrial chaperone Frataxin"/>
    <property type="match status" value="1"/>
</dbReference>
<dbReference type="PROSITE" id="PS50810">
    <property type="entry name" value="FRATAXIN_2"/>
    <property type="match status" value="1"/>
</dbReference>
<dbReference type="NCBIfam" id="TIGR03422">
    <property type="entry name" value="mito_frataxin"/>
    <property type="match status" value="1"/>
</dbReference>
<evidence type="ECO:0000256" key="6">
    <source>
        <dbReference type="ARBA" id="ARBA00022496"/>
    </source>
</evidence>
<accession>A0AAD9I508</accession>
<dbReference type="SUPFAM" id="SSF55387">
    <property type="entry name" value="Frataxin/Nqo15-like"/>
    <property type="match status" value="1"/>
</dbReference>
<dbReference type="GO" id="GO:0006879">
    <property type="term" value="P:intracellular iron ion homeostasis"/>
    <property type="evidence" value="ECO:0007669"/>
    <property type="project" value="UniProtKB-KW"/>
</dbReference>
<reference evidence="13" key="1">
    <citation type="journal article" date="2023" name="Mol. Plant Microbe Interact.">
        <title>Elucidating the Obligate Nature and Biological Capacity of an Invasive Fungal Corn Pathogen.</title>
        <authorList>
            <person name="MacCready J.S."/>
            <person name="Roggenkamp E.M."/>
            <person name="Gdanetz K."/>
            <person name="Chilvers M.I."/>
        </authorList>
    </citation>
    <scope>NUCLEOTIDE SEQUENCE</scope>
    <source>
        <strain evidence="13">PM02</strain>
    </source>
</reference>
<evidence type="ECO:0000256" key="10">
    <source>
        <dbReference type="ARBA" id="ARBA00023065"/>
    </source>
</evidence>
<keyword evidence="11" id="KW-0496">Mitochondrion</keyword>
<dbReference type="AlphaFoldDB" id="A0AAD9I508"/>
<dbReference type="SMART" id="SM01219">
    <property type="entry name" value="Frataxin_Cyay"/>
    <property type="match status" value="1"/>
</dbReference>
<evidence type="ECO:0000256" key="1">
    <source>
        <dbReference type="ARBA" id="ARBA00004173"/>
    </source>
</evidence>
<protein>
    <recommendedName>
        <fullName evidence="3">ferroxidase</fullName>
        <ecNumber evidence="3">1.16.3.1</ecNumber>
    </recommendedName>
</protein>
<dbReference type="InterPro" id="IPR020895">
    <property type="entry name" value="Frataxin_CS"/>
</dbReference>
<comment type="caution">
    <text evidence="13">The sequence shown here is derived from an EMBL/GenBank/DDBJ whole genome shotgun (WGS) entry which is preliminary data.</text>
</comment>
<evidence type="ECO:0000313" key="13">
    <source>
        <dbReference type="EMBL" id="KAK2071359.1"/>
    </source>
</evidence>
<comment type="similarity">
    <text evidence="2">Belongs to the frataxin family.</text>
</comment>
<dbReference type="GO" id="GO:0008198">
    <property type="term" value="F:ferrous iron binding"/>
    <property type="evidence" value="ECO:0007669"/>
    <property type="project" value="TreeGrafter"/>
</dbReference>
<evidence type="ECO:0000256" key="7">
    <source>
        <dbReference type="ARBA" id="ARBA00022946"/>
    </source>
</evidence>
<keyword evidence="9" id="KW-0408">Iron</keyword>
<dbReference type="InterPro" id="IPR017789">
    <property type="entry name" value="Frataxin"/>
</dbReference>
<comment type="catalytic activity">
    <reaction evidence="12">
        <text>4 Fe(2+) + O2 + 4 H(+) = 4 Fe(3+) + 2 H2O</text>
        <dbReference type="Rhea" id="RHEA:11148"/>
        <dbReference type="ChEBI" id="CHEBI:15377"/>
        <dbReference type="ChEBI" id="CHEBI:15378"/>
        <dbReference type="ChEBI" id="CHEBI:15379"/>
        <dbReference type="ChEBI" id="CHEBI:29033"/>
        <dbReference type="ChEBI" id="CHEBI:29034"/>
        <dbReference type="EC" id="1.16.3.1"/>
    </reaction>
</comment>
<dbReference type="InterPro" id="IPR036524">
    <property type="entry name" value="Frataxin/CyaY_sf"/>
</dbReference>
<evidence type="ECO:0000256" key="4">
    <source>
        <dbReference type="ARBA" id="ARBA00022434"/>
    </source>
</evidence>
<keyword evidence="4" id="KW-0409">Iron storage</keyword>
<dbReference type="PROSITE" id="PS01344">
    <property type="entry name" value="FRATAXIN_1"/>
    <property type="match status" value="1"/>
</dbReference>
<dbReference type="GO" id="GO:0004322">
    <property type="term" value="F:ferroxidase activity"/>
    <property type="evidence" value="ECO:0007669"/>
    <property type="project" value="UniProtKB-EC"/>
</dbReference>
<evidence type="ECO:0000256" key="8">
    <source>
        <dbReference type="ARBA" id="ARBA00023002"/>
    </source>
</evidence>
<dbReference type="GO" id="GO:0005739">
    <property type="term" value="C:mitochondrion"/>
    <property type="evidence" value="ECO:0007669"/>
    <property type="project" value="UniProtKB-SubCell"/>
</dbReference>
<keyword evidence="14" id="KW-1185">Reference proteome</keyword>
<keyword evidence="6" id="KW-0410">Iron transport</keyword>
<proteinExistence type="inferred from homology"/>
<keyword evidence="8" id="KW-0560">Oxidoreductase</keyword>
<evidence type="ECO:0000256" key="3">
    <source>
        <dbReference type="ARBA" id="ARBA00013107"/>
    </source>
</evidence>
<organism evidence="13 14">
    <name type="scientific">Phyllachora maydis</name>
    <dbReference type="NCBI Taxonomy" id="1825666"/>
    <lineage>
        <taxon>Eukaryota</taxon>
        <taxon>Fungi</taxon>
        <taxon>Dikarya</taxon>
        <taxon>Ascomycota</taxon>
        <taxon>Pezizomycotina</taxon>
        <taxon>Sordariomycetes</taxon>
        <taxon>Sordariomycetidae</taxon>
        <taxon>Phyllachorales</taxon>
        <taxon>Phyllachoraceae</taxon>
        <taxon>Phyllachora</taxon>
    </lineage>
</organism>
<evidence type="ECO:0000256" key="5">
    <source>
        <dbReference type="ARBA" id="ARBA00022448"/>
    </source>
</evidence>
<name>A0AAD9I508_9PEZI</name>
<keyword evidence="5" id="KW-0813">Transport</keyword>
<dbReference type="InterPro" id="IPR002908">
    <property type="entry name" value="Frataxin/CyaY"/>
</dbReference>
<dbReference type="PANTHER" id="PTHR16821:SF2">
    <property type="entry name" value="FRATAXIN, MITOCHONDRIAL"/>
    <property type="match status" value="1"/>
</dbReference>
<dbReference type="GO" id="GO:0006826">
    <property type="term" value="P:iron ion transport"/>
    <property type="evidence" value="ECO:0007669"/>
    <property type="project" value="UniProtKB-KW"/>
</dbReference>
<dbReference type="GO" id="GO:0016226">
    <property type="term" value="P:iron-sulfur cluster assembly"/>
    <property type="evidence" value="ECO:0007669"/>
    <property type="project" value="InterPro"/>
</dbReference>
<dbReference type="GO" id="GO:0034986">
    <property type="term" value="F:iron chaperone activity"/>
    <property type="evidence" value="ECO:0007669"/>
    <property type="project" value="TreeGrafter"/>
</dbReference>
<evidence type="ECO:0000313" key="14">
    <source>
        <dbReference type="Proteomes" id="UP001217918"/>
    </source>
</evidence>
<dbReference type="Gene3D" id="3.30.920.10">
    <property type="entry name" value="Frataxin/CyaY"/>
    <property type="match status" value="1"/>
</dbReference>
<keyword evidence="7" id="KW-0809">Transit peptide</keyword>
<comment type="subcellular location">
    <subcellularLocation>
        <location evidence="1">Mitochondrion</location>
    </subcellularLocation>
</comment>
<dbReference type="EC" id="1.16.3.1" evidence="3"/>
<dbReference type="EMBL" id="JAQQPM010000005">
    <property type="protein sequence ID" value="KAK2071359.1"/>
    <property type="molecule type" value="Genomic_DNA"/>
</dbReference>
<evidence type="ECO:0000256" key="12">
    <source>
        <dbReference type="ARBA" id="ARBA00047990"/>
    </source>
</evidence>
<dbReference type="PANTHER" id="PTHR16821">
    <property type="entry name" value="FRATAXIN"/>
    <property type="match status" value="1"/>
</dbReference>
<dbReference type="Proteomes" id="UP001217918">
    <property type="component" value="Unassembled WGS sequence"/>
</dbReference>
<dbReference type="GO" id="GO:0051537">
    <property type="term" value="F:2 iron, 2 sulfur cluster binding"/>
    <property type="evidence" value="ECO:0007669"/>
    <property type="project" value="TreeGrafter"/>
</dbReference>
<evidence type="ECO:0000256" key="11">
    <source>
        <dbReference type="ARBA" id="ARBA00023128"/>
    </source>
</evidence>
<evidence type="ECO:0000256" key="9">
    <source>
        <dbReference type="ARBA" id="ARBA00023004"/>
    </source>
</evidence>
<keyword evidence="10" id="KW-0406">Ion transport</keyword>
<evidence type="ECO:0000256" key="2">
    <source>
        <dbReference type="ARBA" id="ARBA00008183"/>
    </source>
</evidence>
<gene>
    <name evidence="13" type="ORF">P8C59_005788</name>
</gene>
<dbReference type="Pfam" id="PF01491">
    <property type="entry name" value="Frataxin_Cyay"/>
    <property type="match status" value="1"/>
</dbReference>
<dbReference type="NCBIfam" id="TIGR03421">
    <property type="entry name" value="FeS_CyaY"/>
    <property type="match status" value="1"/>
</dbReference>
<sequence>MALARFALIKAAARESARSIRAQGPLLARRFSAHRATSASSLLVFKPADRFGGSNRSSLVTALAARRFWTTAFRQGITPDDKPVEPKPEVGDKRIITPAEVTDEDFHRIANEYLEKLLTHLESIQDTREDVDVEYADGVLTVNFGAHGNYVINKQPPNKQIWVSSPKSGPKRYDIVVLGDGQHEKEGTASSDWVYLRDNSTMNELFLHELGIDLRMTPGYGE</sequence>
<dbReference type="GO" id="GO:0008199">
    <property type="term" value="F:ferric iron binding"/>
    <property type="evidence" value="ECO:0007669"/>
    <property type="project" value="InterPro"/>
</dbReference>